<gene>
    <name evidence="2" type="ORF">K469DRAFT_663268</name>
</gene>
<keyword evidence="3" id="KW-1185">Reference proteome</keyword>
<accession>A0A6A6E9J8</accession>
<sequence>MESYTQPPALTSYSSAPQEEALPSYDQHTPQYDPQAFHTPILTYHFRQTKTNLQIIVPFGPAPNTPSYEAAYRSSTSLPIFSRKAKQMEEQPGRNNQGGTTREERIVRMDFHSEGDLPWYPRARFRIKVERDGEEKSQSVEMQAKDFRNWTVNMNEETYIWKLREIPCCLELSALHPYAPSSVSDTTPITARFMYGKVGTNVLNGGEIGKLEIFREGLTEKRDGLESVICGCCVVVQYFKGLGRKYRNDGSGGSGAASLVNPKGQMMSSVKGGLAYI</sequence>
<feature type="compositionally biased region" description="Polar residues" evidence="1">
    <location>
        <begin position="1"/>
        <end position="17"/>
    </location>
</feature>
<dbReference type="OrthoDB" id="3940445at2759"/>
<protein>
    <submittedName>
        <fullName evidence="2">Uncharacterized protein</fullName>
    </submittedName>
</protein>
<evidence type="ECO:0000313" key="3">
    <source>
        <dbReference type="Proteomes" id="UP000800200"/>
    </source>
</evidence>
<organism evidence="2 3">
    <name type="scientific">Zopfia rhizophila CBS 207.26</name>
    <dbReference type="NCBI Taxonomy" id="1314779"/>
    <lineage>
        <taxon>Eukaryota</taxon>
        <taxon>Fungi</taxon>
        <taxon>Dikarya</taxon>
        <taxon>Ascomycota</taxon>
        <taxon>Pezizomycotina</taxon>
        <taxon>Dothideomycetes</taxon>
        <taxon>Dothideomycetes incertae sedis</taxon>
        <taxon>Zopfiaceae</taxon>
        <taxon>Zopfia</taxon>
    </lineage>
</organism>
<name>A0A6A6E9J8_9PEZI</name>
<evidence type="ECO:0000313" key="2">
    <source>
        <dbReference type="EMBL" id="KAF2187208.1"/>
    </source>
</evidence>
<dbReference type="EMBL" id="ML994628">
    <property type="protein sequence ID" value="KAF2187208.1"/>
    <property type="molecule type" value="Genomic_DNA"/>
</dbReference>
<dbReference type="Proteomes" id="UP000800200">
    <property type="component" value="Unassembled WGS sequence"/>
</dbReference>
<feature type="region of interest" description="Disordered" evidence="1">
    <location>
        <begin position="1"/>
        <end position="31"/>
    </location>
</feature>
<reference evidence="2" key="1">
    <citation type="journal article" date="2020" name="Stud. Mycol.">
        <title>101 Dothideomycetes genomes: a test case for predicting lifestyles and emergence of pathogens.</title>
        <authorList>
            <person name="Haridas S."/>
            <person name="Albert R."/>
            <person name="Binder M."/>
            <person name="Bloem J."/>
            <person name="Labutti K."/>
            <person name="Salamov A."/>
            <person name="Andreopoulos B."/>
            <person name="Baker S."/>
            <person name="Barry K."/>
            <person name="Bills G."/>
            <person name="Bluhm B."/>
            <person name="Cannon C."/>
            <person name="Castanera R."/>
            <person name="Culley D."/>
            <person name="Daum C."/>
            <person name="Ezra D."/>
            <person name="Gonzalez J."/>
            <person name="Henrissat B."/>
            <person name="Kuo A."/>
            <person name="Liang C."/>
            <person name="Lipzen A."/>
            <person name="Lutzoni F."/>
            <person name="Magnuson J."/>
            <person name="Mondo S."/>
            <person name="Nolan M."/>
            <person name="Ohm R."/>
            <person name="Pangilinan J."/>
            <person name="Park H.-J."/>
            <person name="Ramirez L."/>
            <person name="Alfaro M."/>
            <person name="Sun H."/>
            <person name="Tritt A."/>
            <person name="Yoshinaga Y."/>
            <person name="Zwiers L.-H."/>
            <person name="Turgeon B."/>
            <person name="Goodwin S."/>
            <person name="Spatafora J."/>
            <person name="Crous P."/>
            <person name="Grigoriev I."/>
        </authorList>
    </citation>
    <scope>NUCLEOTIDE SEQUENCE</scope>
    <source>
        <strain evidence="2">CBS 207.26</strain>
    </source>
</reference>
<evidence type="ECO:0000256" key="1">
    <source>
        <dbReference type="SAM" id="MobiDB-lite"/>
    </source>
</evidence>
<dbReference type="AlphaFoldDB" id="A0A6A6E9J8"/>
<proteinExistence type="predicted"/>